<sequence length="44" mass="4738">MGPGVGLRDSLNLAMGKAPFHINPDDVEAERPVIWLIPVAGNLR</sequence>
<gene>
    <name evidence="1" type="ordered locus">HCH_04443</name>
</gene>
<organism evidence="1 2">
    <name type="scientific">Hahella chejuensis (strain KCTC 2396)</name>
    <dbReference type="NCBI Taxonomy" id="349521"/>
    <lineage>
        <taxon>Bacteria</taxon>
        <taxon>Pseudomonadati</taxon>
        <taxon>Pseudomonadota</taxon>
        <taxon>Gammaproteobacteria</taxon>
        <taxon>Oceanospirillales</taxon>
        <taxon>Hahellaceae</taxon>
        <taxon>Hahella</taxon>
    </lineage>
</organism>
<evidence type="ECO:0000313" key="2">
    <source>
        <dbReference type="Proteomes" id="UP000000238"/>
    </source>
</evidence>
<reference evidence="1 2" key="1">
    <citation type="journal article" date="2005" name="Nucleic Acids Res.">
        <title>Genomic blueprint of Hahella chejuensis, a marine microbe producing an algicidal agent.</title>
        <authorList>
            <person name="Jeong H."/>
            <person name="Yim J.H."/>
            <person name="Lee C."/>
            <person name="Choi S.-H."/>
            <person name="Park Y.K."/>
            <person name="Yoon S.H."/>
            <person name="Hur C.-G."/>
            <person name="Kang H.-Y."/>
            <person name="Kim D."/>
            <person name="Lee H.H."/>
            <person name="Park K.H."/>
            <person name="Park S.-H."/>
            <person name="Park H.-S."/>
            <person name="Lee H.K."/>
            <person name="Oh T.K."/>
            <person name="Kim J.F."/>
        </authorList>
    </citation>
    <scope>NUCLEOTIDE SEQUENCE [LARGE SCALE GENOMIC DNA]</scope>
    <source>
        <strain evidence="1 2">KCTC 2396</strain>
    </source>
</reference>
<keyword evidence="2" id="KW-1185">Reference proteome</keyword>
<dbReference type="KEGG" id="hch:HCH_04443"/>
<name>Q2SDX7_HAHCH</name>
<dbReference type="AlphaFoldDB" id="Q2SDX7"/>
<dbReference type="EMBL" id="CP000155">
    <property type="protein sequence ID" value="ABC31147.1"/>
    <property type="molecule type" value="Genomic_DNA"/>
</dbReference>
<protein>
    <submittedName>
        <fullName evidence="1">Uncharacterized protein</fullName>
    </submittedName>
</protein>
<dbReference type="Proteomes" id="UP000000238">
    <property type="component" value="Chromosome"/>
</dbReference>
<evidence type="ECO:0000313" key="1">
    <source>
        <dbReference type="EMBL" id="ABC31147.1"/>
    </source>
</evidence>
<proteinExistence type="predicted"/>
<accession>Q2SDX7</accession>
<dbReference type="HOGENOM" id="CLU_3216953_0_0_6"/>